<dbReference type="AlphaFoldDB" id="A0A3Q1FDI0"/>
<proteinExistence type="predicted"/>
<accession>A0A3Q1FDI0</accession>
<dbReference type="InterPro" id="IPR008983">
    <property type="entry name" value="Tumour_necrosis_fac-like_dom"/>
</dbReference>
<dbReference type="Gene3D" id="2.60.120.40">
    <property type="match status" value="1"/>
</dbReference>
<dbReference type="PRINTS" id="PR00007">
    <property type="entry name" value="COMPLEMNTC1Q"/>
</dbReference>
<dbReference type="FunCoup" id="A0A3Q1FDI0">
    <property type="interactions" value="5"/>
</dbReference>
<keyword evidence="4" id="KW-0175">Coiled coil</keyword>
<dbReference type="PROSITE" id="PS50871">
    <property type="entry name" value="C1Q"/>
    <property type="match status" value="1"/>
</dbReference>
<dbReference type="Ensembl" id="ENSAPOT00000022758.1">
    <property type="protein sequence ID" value="ENSAPOP00000014359.1"/>
    <property type="gene ID" value="ENSAPOG00000017236.1"/>
</dbReference>
<keyword evidence="2" id="KW-0964">Secreted</keyword>
<feature type="chain" id="PRO_5018729208" evidence="5">
    <location>
        <begin position="29"/>
        <end position="214"/>
    </location>
</feature>
<dbReference type="Pfam" id="PF00386">
    <property type="entry name" value="C1q"/>
    <property type="match status" value="1"/>
</dbReference>
<dbReference type="GO" id="GO:0005576">
    <property type="term" value="C:extracellular region"/>
    <property type="evidence" value="ECO:0007669"/>
    <property type="project" value="UniProtKB-SubCell"/>
</dbReference>
<dbReference type="Proteomes" id="UP000257200">
    <property type="component" value="Unplaced"/>
</dbReference>
<dbReference type="InParanoid" id="A0A3Q1FDI0"/>
<feature type="domain" description="C1q" evidence="6">
    <location>
        <begin position="78"/>
        <end position="214"/>
    </location>
</feature>
<evidence type="ECO:0000256" key="3">
    <source>
        <dbReference type="ARBA" id="ARBA00022729"/>
    </source>
</evidence>
<dbReference type="PANTHER" id="PTHR22923:SF102">
    <property type="entry name" value="CEREBELLIN 13-RELATED"/>
    <property type="match status" value="1"/>
</dbReference>
<dbReference type="SMART" id="SM00110">
    <property type="entry name" value="C1Q"/>
    <property type="match status" value="1"/>
</dbReference>
<dbReference type="InterPro" id="IPR001073">
    <property type="entry name" value="C1q_dom"/>
</dbReference>
<evidence type="ECO:0000256" key="5">
    <source>
        <dbReference type="SAM" id="SignalP"/>
    </source>
</evidence>
<feature type="coiled-coil region" evidence="4">
    <location>
        <begin position="51"/>
        <end position="78"/>
    </location>
</feature>
<feature type="signal peptide" evidence="5">
    <location>
        <begin position="1"/>
        <end position="28"/>
    </location>
</feature>
<sequence>MSQTLSVAPEKMLRSICLQLFFCYTVSASYFKEDPPPRPSCPAACVSRSDFNELQKKLDQLDAKLKENIEITEDLKRRANSKVAFTAVLGRTGRVGPFKTDRFLVYKRVITNLGHGYNPKTGIFTAPFAGFYYFAFFYHAGGECESILYLYRNYQLIVMSSDHDTRHDHADNGGNSVVLYLGKGDRVYVCLAANTHVWGSFYHTTFTGFLLYPH</sequence>
<evidence type="ECO:0000313" key="8">
    <source>
        <dbReference type="Proteomes" id="UP000257200"/>
    </source>
</evidence>
<dbReference type="InterPro" id="IPR050822">
    <property type="entry name" value="Cerebellin_Synaptic_Org"/>
</dbReference>
<protein>
    <submittedName>
        <fullName evidence="7">Complement C1q-like protein 2</fullName>
    </submittedName>
</protein>
<name>A0A3Q1FDI0_9TELE</name>
<evidence type="ECO:0000256" key="2">
    <source>
        <dbReference type="ARBA" id="ARBA00022525"/>
    </source>
</evidence>
<dbReference type="SUPFAM" id="SSF49842">
    <property type="entry name" value="TNF-like"/>
    <property type="match status" value="1"/>
</dbReference>
<reference evidence="7" key="2">
    <citation type="submission" date="2025-09" db="UniProtKB">
        <authorList>
            <consortium name="Ensembl"/>
        </authorList>
    </citation>
    <scope>IDENTIFICATION</scope>
</reference>
<keyword evidence="8" id="KW-1185">Reference proteome</keyword>
<comment type="subcellular location">
    <subcellularLocation>
        <location evidence="1">Secreted</location>
    </subcellularLocation>
</comment>
<organism evidence="7 8">
    <name type="scientific">Acanthochromis polyacanthus</name>
    <name type="common">spiny chromis</name>
    <dbReference type="NCBI Taxonomy" id="80966"/>
    <lineage>
        <taxon>Eukaryota</taxon>
        <taxon>Metazoa</taxon>
        <taxon>Chordata</taxon>
        <taxon>Craniata</taxon>
        <taxon>Vertebrata</taxon>
        <taxon>Euteleostomi</taxon>
        <taxon>Actinopterygii</taxon>
        <taxon>Neopterygii</taxon>
        <taxon>Teleostei</taxon>
        <taxon>Neoteleostei</taxon>
        <taxon>Acanthomorphata</taxon>
        <taxon>Ovalentaria</taxon>
        <taxon>Pomacentridae</taxon>
        <taxon>Acanthochromis</taxon>
    </lineage>
</organism>
<evidence type="ECO:0000256" key="4">
    <source>
        <dbReference type="SAM" id="Coils"/>
    </source>
</evidence>
<evidence type="ECO:0000259" key="6">
    <source>
        <dbReference type="PROSITE" id="PS50871"/>
    </source>
</evidence>
<dbReference type="PANTHER" id="PTHR22923">
    <property type="entry name" value="CEREBELLIN-RELATED"/>
    <property type="match status" value="1"/>
</dbReference>
<reference evidence="7" key="1">
    <citation type="submission" date="2025-08" db="UniProtKB">
        <authorList>
            <consortium name="Ensembl"/>
        </authorList>
    </citation>
    <scope>IDENTIFICATION</scope>
</reference>
<keyword evidence="3 5" id="KW-0732">Signal</keyword>
<evidence type="ECO:0000313" key="7">
    <source>
        <dbReference type="Ensembl" id="ENSAPOP00000014359.1"/>
    </source>
</evidence>
<dbReference type="GeneTree" id="ENSGT00940000163520"/>
<evidence type="ECO:0000256" key="1">
    <source>
        <dbReference type="ARBA" id="ARBA00004613"/>
    </source>
</evidence>